<sequence length="200" mass="20296">MTTDDVNWFRAPSDGDPGTLNACYNALDVHVIRGRAEDTALTIDGVEHSFARLLTDVAACAGVLRAFGVGLGDQVAVGSLPHETAVVAVLASARVGAVVQHDDSPGAEGKVVLAGTPDGVVLRVDGEDLAWDVAMRAGRTDPAACADVPGDAVLCRHADDTLTVLAALGASDDQKPVAPAGATLVEVGGLTFWSFGAPGD</sequence>
<dbReference type="OrthoDB" id="3746879at2"/>
<evidence type="ECO:0000313" key="2">
    <source>
        <dbReference type="EMBL" id="RYC02809.1"/>
    </source>
</evidence>
<accession>A0A4Q2SFT9</accession>
<dbReference type="Gene3D" id="3.40.50.12780">
    <property type="entry name" value="N-terminal domain of ligase-like"/>
    <property type="match status" value="1"/>
</dbReference>
<reference evidence="2 3" key="1">
    <citation type="submission" date="2019-01" db="EMBL/GenBank/DDBJ databases">
        <title>Novel species of Nocardioides.</title>
        <authorList>
            <person name="Liu Q."/>
            <person name="Xin Y.-H."/>
        </authorList>
    </citation>
    <scope>NUCLEOTIDE SEQUENCE [LARGE SCALE GENOMIC DNA]</scope>
    <source>
        <strain evidence="2 3">CGMCC 4.6875</strain>
    </source>
</reference>
<keyword evidence="3" id="KW-1185">Reference proteome</keyword>
<feature type="domain" description="AMP-dependent synthetase/ligase" evidence="1">
    <location>
        <begin position="33"/>
        <end position="99"/>
    </location>
</feature>
<name>A0A4Q2SFT9_9ACTN</name>
<dbReference type="InterPro" id="IPR000873">
    <property type="entry name" value="AMP-dep_synth/lig_dom"/>
</dbReference>
<proteinExistence type="predicted"/>
<dbReference type="SUPFAM" id="SSF56801">
    <property type="entry name" value="Acetyl-CoA synthetase-like"/>
    <property type="match status" value="1"/>
</dbReference>
<dbReference type="Proteomes" id="UP000293291">
    <property type="component" value="Unassembled WGS sequence"/>
</dbReference>
<dbReference type="InterPro" id="IPR042099">
    <property type="entry name" value="ANL_N_sf"/>
</dbReference>
<dbReference type="Pfam" id="PF00501">
    <property type="entry name" value="AMP-binding"/>
    <property type="match status" value="1"/>
</dbReference>
<dbReference type="AlphaFoldDB" id="A0A4Q2SFT9"/>
<comment type="caution">
    <text evidence="2">The sequence shown here is derived from an EMBL/GenBank/DDBJ whole genome shotgun (WGS) entry which is preliminary data.</text>
</comment>
<protein>
    <recommendedName>
        <fullName evidence="1">AMP-dependent synthetase/ligase domain-containing protein</fullName>
    </recommendedName>
</protein>
<dbReference type="EMBL" id="SDWU01000008">
    <property type="protein sequence ID" value="RYC02809.1"/>
    <property type="molecule type" value="Genomic_DNA"/>
</dbReference>
<organism evidence="2 3">
    <name type="scientific">Nocardioides ganghwensis</name>
    <dbReference type="NCBI Taxonomy" id="252230"/>
    <lineage>
        <taxon>Bacteria</taxon>
        <taxon>Bacillati</taxon>
        <taxon>Actinomycetota</taxon>
        <taxon>Actinomycetes</taxon>
        <taxon>Propionibacteriales</taxon>
        <taxon>Nocardioidaceae</taxon>
        <taxon>Nocardioides</taxon>
    </lineage>
</organism>
<dbReference type="RefSeq" id="WP_129454757.1">
    <property type="nucleotide sequence ID" value="NZ_JACXYX010000012.1"/>
</dbReference>
<gene>
    <name evidence="2" type="ORF">EUA07_08745</name>
</gene>
<evidence type="ECO:0000313" key="3">
    <source>
        <dbReference type="Proteomes" id="UP000293291"/>
    </source>
</evidence>
<evidence type="ECO:0000259" key="1">
    <source>
        <dbReference type="Pfam" id="PF00501"/>
    </source>
</evidence>